<keyword evidence="1" id="KW-0560">Oxidoreductase</keyword>
<proteinExistence type="predicted"/>
<dbReference type="GO" id="GO:0004601">
    <property type="term" value="F:peroxidase activity"/>
    <property type="evidence" value="ECO:0007669"/>
    <property type="project" value="UniProtKB-KW"/>
</dbReference>
<name>A0A8T4IIL8_9ACTN</name>
<evidence type="ECO:0000256" key="1">
    <source>
        <dbReference type="ARBA" id="ARBA00022559"/>
    </source>
</evidence>
<dbReference type="SUPFAM" id="SSF53474">
    <property type="entry name" value="alpha/beta-Hydrolases"/>
    <property type="match status" value="1"/>
</dbReference>
<dbReference type="Proteomes" id="UP000675554">
    <property type="component" value="Unassembled WGS sequence"/>
</dbReference>
<comment type="caution">
    <text evidence="3">The sequence shown here is derived from an EMBL/GenBank/DDBJ whole genome shotgun (WGS) entry which is preliminary data.</text>
</comment>
<dbReference type="InterPro" id="IPR000073">
    <property type="entry name" value="AB_hydrolase_1"/>
</dbReference>
<dbReference type="AlphaFoldDB" id="A0A8T4IIL8"/>
<dbReference type="InterPro" id="IPR029058">
    <property type="entry name" value="AB_hydrolase_fold"/>
</dbReference>
<feature type="domain" description="AB hydrolase-1" evidence="2">
    <location>
        <begin position="36"/>
        <end position="269"/>
    </location>
</feature>
<gene>
    <name evidence="3" type="ORF">KDA82_01665</name>
</gene>
<evidence type="ECO:0000259" key="2">
    <source>
        <dbReference type="Pfam" id="PF12697"/>
    </source>
</evidence>
<protein>
    <submittedName>
        <fullName evidence="3">Alpha/beta fold hydrolase</fullName>
    </submittedName>
</protein>
<keyword evidence="4" id="KW-1185">Reference proteome</keyword>
<evidence type="ECO:0000313" key="3">
    <source>
        <dbReference type="EMBL" id="MBR7671765.1"/>
    </source>
</evidence>
<keyword evidence="1" id="KW-0575">Peroxidase</keyword>
<dbReference type="InterPro" id="IPR050471">
    <property type="entry name" value="AB_hydrolase"/>
</dbReference>
<dbReference type="PRINTS" id="PR00412">
    <property type="entry name" value="EPOXHYDRLASE"/>
</dbReference>
<dbReference type="Pfam" id="PF12697">
    <property type="entry name" value="Abhydrolase_6"/>
    <property type="match status" value="1"/>
</dbReference>
<sequence length="277" mass="29929">MPYLHTNGIRLAYQRQRSGRSDSGRSDEDTVLLIMGSAAAGYIWDMHQTPALRRAGYATVTFDNRGIPPSAAPPGKYTLADLVADTKGLIEELRLAPCRIVGTSLGSLIAQELAISEPHLVRSAVLMATRGRSDALRRAQDAADRLLQESGITLPAKYRAVNSVLRMLSPATLNDDTSVSTWLEIFELAGGGAESAAHGQAWIDTHQDRREDLSGIGAPCRVITFTDDVITPPHLGAEVADIIPDCDLVEISGCGHLGHLERPEAVNEAIVEFFEKH</sequence>
<organism evidence="3 4">
    <name type="scientific">Streptomyces daliensis</name>
    <dbReference type="NCBI Taxonomy" id="299421"/>
    <lineage>
        <taxon>Bacteria</taxon>
        <taxon>Bacillati</taxon>
        <taxon>Actinomycetota</taxon>
        <taxon>Actinomycetes</taxon>
        <taxon>Kitasatosporales</taxon>
        <taxon>Streptomycetaceae</taxon>
        <taxon>Streptomyces</taxon>
    </lineage>
</organism>
<reference evidence="3" key="1">
    <citation type="submission" date="2021-04" db="EMBL/GenBank/DDBJ databases">
        <title>Sequencing of actinobacteria type strains.</title>
        <authorList>
            <person name="Nguyen G.-S."/>
            <person name="Wentzel A."/>
        </authorList>
    </citation>
    <scope>NUCLEOTIDE SEQUENCE</scope>
    <source>
        <strain evidence="3">DSM 42095</strain>
    </source>
</reference>
<keyword evidence="3" id="KW-0378">Hydrolase</keyword>
<dbReference type="PANTHER" id="PTHR43433">
    <property type="entry name" value="HYDROLASE, ALPHA/BETA FOLD FAMILY PROTEIN"/>
    <property type="match status" value="1"/>
</dbReference>
<dbReference type="EMBL" id="JAGSMN010000030">
    <property type="protein sequence ID" value="MBR7671765.1"/>
    <property type="molecule type" value="Genomic_DNA"/>
</dbReference>
<dbReference type="Gene3D" id="3.40.50.1820">
    <property type="entry name" value="alpha/beta hydrolase"/>
    <property type="match status" value="1"/>
</dbReference>
<dbReference type="PANTHER" id="PTHR43433:SF5">
    <property type="entry name" value="AB HYDROLASE-1 DOMAIN-CONTAINING PROTEIN"/>
    <property type="match status" value="1"/>
</dbReference>
<dbReference type="InterPro" id="IPR000639">
    <property type="entry name" value="Epox_hydrolase-like"/>
</dbReference>
<evidence type="ECO:0000313" key="4">
    <source>
        <dbReference type="Proteomes" id="UP000675554"/>
    </source>
</evidence>
<accession>A0A8T4IIL8</accession>
<dbReference type="GO" id="GO:0016787">
    <property type="term" value="F:hydrolase activity"/>
    <property type="evidence" value="ECO:0007669"/>
    <property type="project" value="UniProtKB-KW"/>
</dbReference>